<name>A0A512T0U3_9MICO</name>
<evidence type="ECO:0000313" key="3">
    <source>
        <dbReference type="Proteomes" id="UP000321793"/>
    </source>
</evidence>
<keyword evidence="3" id="KW-1185">Reference proteome</keyword>
<dbReference type="RefSeq" id="WP_246136129.1">
    <property type="nucleotide sequence ID" value="NZ_BAABDN010000001.1"/>
</dbReference>
<reference evidence="2 3" key="1">
    <citation type="submission" date="2019-07" db="EMBL/GenBank/DDBJ databases">
        <title>Whole genome shotgun sequence of Knoellia locipacati NBRC 109775.</title>
        <authorList>
            <person name="Hosoyama A."/>
            <person name="Uohara A."/>
            <person name="Ohji S."/>
            <person name="Ichikawa N."/>
        </authorList>
    </citation>
    <scope>NUCLEOTIDE SEQUENCE [LARGE SCALE GENOMIC DNA]</scope>
    <source>
        <strain evidence="2 3">NBRC 109775</strain>
    </source>
</reference>
<dbReference type="AlphaFoldDB" id="A0A512T0U3"/>
<dbReference type="SUPFAM" id="SSF140931">
    <property type="entry name" value="Fic-like"/>
    <property type="match status" value="1"/>
</dbReference>
<evidence type="ECO:0000313" key="2">
    <source>
        <dbReference type="EMBL" id="GEQ13784.1"/>
    </source>
</evidence>
<protein>
    <recommendedName>
        <fullName evidence="1">Fido domain-containing protein</fullName>
    </recommendedName>
</protein>
<proteinExistence type="predicted"/>
<dbReference type="Proteomes" id="UP000321793">
    <property type="component" value="Unassembled WGS sequence"/>
</dbReference>
<gene>
    <name evidence="2" type="ORF">KLO01_18310</name>
</gene>
<dbReference type="InterPro" id="IPR003812">
    <property type="entry name" value="Fido"/>
</dbReference>
<organism evidence="2 3">
    <name type="scientific">Knoellia locipacati</name>
    <dbReference type="NCBI Taxonomy" id="882824"/>
    <lineage>
        <taxon>Bacteria</taxon>
        <taxon>Bacillati</taxon>
        <taxon>Actinomycetota</taxon>
        <taxon>Actinomycetes</taxon>
        <taxon>Micrococcales</taxon>
        <taxon>Intrasporangiaceae</taxon>
        <taxon>Knoellia</taxon>
    </lineage>
</organism>
<feature type="domain" description="Fido" evidence="1">
    <location>
        <begin position="124"/>
        <end position="269"/>
    </location>
</feature>
<dbReference type="PROSITE" id="PS51459">
    <property type="entry name" value="FIDO"/>
    <property type="match status" value="1"/>
</dbReference>
<accession>A0A512T0U3</accession>
<sequence length="294" mass="30403">MAPTPLRPTPVPNVPSEVASAVTALASLPGIAEKVDAAREACTQLRWHNALRRRIPEAAAESRVRGARASGELDGARLSVEIVRDLMRGAVTWHDEMDPVEQVMRGVIAATAETERLGPVVLTAPMQALARLHTAAAAGLVPDSELGRPRLDGEDSREFVEIGEAPPAAEARERLARVVEVLASAATLPVPIVAALAHAEIVTARPFTRGNGVVARAVERAVIQAGGLDPTGVAVPEVGHGTGGGPAYLGGLTAYTRGDAAGVGLWLTHCCDAIVAGAQEGERIADAVLAGRLT</sequence>
<dbReference type="InterPro" id="IPR036597">
    <property type="entry name" value="Fido-like_dom_sf"/>
</dbReference>
<dbReference type="Gene3D" id="1.10.3290.10">
    <property type="entry name" value="Fido-like domain"/>
    <property type="match status" value="1"/>
</dbReference>
<evidence type="ECO:0000259" key="1">
    <source>
        <dbReference type="PROSITE" id="PS51459"/>
    </source>
</evidence>
<dbReference type="EMBL" id="BKBA01000008">
    <property type="protein sequence ID" value="GEQ13784.1"/>
    <property type="molecule type" value="Genomic_DNA"/>
</dbReference>
<comment type="caution">
    <text evidence="2">The sequence shown here is derived from an EMBL/GenBank/DDBJ whole genome shotgun (WGS) entry which is preliminary data.</text>
</comment>